<dbReference type="GO" id="GO:0016787">
    <property type="term" value="F:hydrolase activity"/>
    <property type="evidence" value="ECO:0007669"/>
    <property type="project" value="UniProtKB-KW"/>
</dbReference>
<evidence type="ECO:0000313" key="6">
    <source>
        <dbReference type="Proteomes" id="UP000472335"/>
    </source>
</evidence>
<sequence length="342" mass="36641">MSGVVHTVLGPVAPDRLGHVQPHEHLLADLSRYAPDDAVDEPLTPANYFAVRVDRNNRRDMVLDEVDTAVDELALYREAGGGTVVDATPVGLGRDPAGLREISRRSGVHVVMGSGYYVAAFHPPQVAALSRDAITRQITGDIEEGADDTGIRAGVIGEIGMSWPAHPDEVKVLQAAAQAQAATGAALLIHPGRHPEAPLLHLRQAVDAGADPTRTVLCHVDRTLFEPDEMLALADTGCVLEFDLFGTESSYYPPDPTVDLPNDGMRVRHIAALIAAGHGDRITIAEDVCRRTQLTCYGGEGYAHILRRVLPLMSARGIGPEDIARITRTTPARLLTLPGRTA</sequence>
<keyword evidence="6" id="KW-1185">Reference proteome</keyword>
<feature type="binding site" evidence="3">
    <location>
        <position position="25"/>
    </location>
    <ligand>
        <name>a divalent metal cation</name>
        <dbReference type="ChEBI" id="CHEBI:60240"/>
        <label>1</label>
    </ligand>
</feature>
<feature type="binding site" evidence="3">
    <location>
        <position position="219"/>
    </location>
    <ligand>
        <name>a divalent metal cation</name>
        <dbReference type="ChEBI" id="CHEBI:60240"/>
        <label>2</label>
    </ligand>
</feature>
<organism evidence="5 6">
    <name type="scientific">Streptomyces scabichelini</name>
    <dbReference type="NCBI Taxonomy" id="2711217"/>
    <lineage>
        <taxon>Bacteria</taxon>
        <taxon>Bacillati</taxon>
        <taxon>Actinomycetota</taxon>
        <taxon>Actinomycetes</taxon>
        <taxon>Kitasatosporales</taxon>
        <taxon>Streptomycetaceae</taxon>
        <taxon>Streptomyces</taxon>
    </lineage>
</organism>
<comment type="cofactor">
    <cofactor evidence="3">
        <name>a divalent metal cation</name>
        <dbReference type="ChEBI" id="CHEBI:60240"/>
    </cofactor>
    <text evidence="3">Binds 2 divalent metal cations per subunit.</text>
</comment>
<feature type="binding site" evidence="3">
    <location>
        <position position="287"/>
    </location>
    <ligand>
        <name>a divalent metal cation</name>
        <dbReference type="ChEBI" id="CHEBI:60240"/>
        <label>1</label>
    </ligand>
</feature>
<dbReference type="GO" id="GO:0008270">
    <property type="term" value="F:zinc ion binding"/>
    <property type="evidence" value="ECO:0007669"/>
    <property type="project" value="InterPro"/>
</dbReference>
<feature type="binding site" evidence="3">
    <location>
        <position position="190"/>
    </location>
    <ligand>
        <name>a divalent metal cation</name>
        <dbReference type="ChEBI" id="CHEBI:60240"/>
        <label>2</label>
    </ligand>
</feature>
<comment type="caution">
    <text evidence="4">Lacks conserved residue(s) required for the propagation of feature annotation.</text>
</comment>
<gene>
    <name evidence="5" type="ORF">G5C60_11815</name>
</gene>
<dbReference type="PIRSF" id="PIRSF016839">
    <property type="entry name" value="PhP"/>
    <property type="match status" value="1"/>
</dbReference>
<dbReference type="SUPFAM" id="SSF51556">
    <property type="entry name" value="Metallo-dependent hydrolases"/>
    <property type="match status" value="1"/>
</dbReference>
<dbReference type="AlphaFoldDB" id="A0A6G4V2R7"/>
<name>A0A6G4V2R7_9ACTN</name>
<evidence type="ECO:0000256" key="4">
    <source>
        <dbReference type="PROSITE-ProRule" id="PRU00679"/>
    </source>
</evidence>
<accession>A0A6G4V2R7</accession>
<dbReference type="PANTHER" id="PTHR10819:SF3">
    <property type="entry name" value="PHOSPHOTRIESTERASE-RELATED PROTEIN"/>
    <property type="match status" value="1"/>
</dbReference>
<evidence type="ECO:0000313" key="5">
    <source>
        <dbReference type="EMBL" id="NGO08296.1"/>
    </source>
</evidence>
<feature type="binding site" evidence="3">
    <location>
        <position position="158"/>
    </location>
    <ligand>
        <name>a divalent metal cation</name>
        <dbReference type="ChEBI" id="CHEBI:60240"/>
        <label>1</label>
    </ligand>
</feature>
<dbReference type="Gene3D" id="3.20.20.140">
    <property type="entry name" value="Metal-dependent hydrolases"/>
    <property type="match status" value="1"/>
</dbReference>
<feature type="binding site" evidence="3">
    <location>
        <position position="23"/>
    </location>
    <ligand>
        <name>a divalent metal cation</name>
        <dbReference type="ChEBI" id="CHEBI:60240"/>
        <label>1</label>
    </ligand>
</feature>
<comment type="similarity">
    <text evidence="4">Belongs to the metallo-dependent hydrolases superfamily. Phosphotriesterase family.</text>
</comment>
<feature type="binding site" evidence="3">
    <location>
        <position position="158"/>
    </location>
    <ligand>
        <name>a divalent metal cation</name>
        <dbReference type="ChEBI" id="CHEBI:60240"/>
        <label>2</label>
    </ligand>
</feature>
<reference evidence="5 6" key="1">
    <citation type="submission" date="2020-02" db="EMBL/GenBank/DDBJ databases">
        <title>Whole-genome analyses of novel actinobacteria.</title>
        <authorList>
            <person name="Sahin N."/>
            <person name="Gencbay T."/>
        </authorList>
    </citation>
    <scope>NUCLEOTIDE SEQUENCE [LARGE SCALE GENOMIC DNA]</scope>
    <source>
        <strain evidence="5 6">HC44</strain>
    </source>
</reference>
<keyword evidence="2" id="KW-0378">Hydrolase</keyword>
<evidence type="ECO:0000256" key="2">
    <source>
        <dbReference type="ARBA" id="ARBA00022801"/>
    </source>
</evidence>
<dbReference type="InterPro" id="IPR001559">
    <property type="entry name" value="Phosphotriesterase"/>
</dbReference>
<dbReference type="PANTHER" id="PTHR10819">
    <property type="entry name" value="PHOSPHOTRIESTERASE-RELATED"/>
    <property type="match status" value="1"/>
</dbReference>
<dbReference type="InterPro" id="IPR032466">
    <property type="entry name" value="Metal_Hydrolase"/>
</dbReference>
<dbReference type="PROSITE" id="PS51347">
    <property type="entry name" value="PHOSPHOTRIESTERASE_2"/>
    <property type="match status" value="1"/>
</dbReference>
<protein>
    <submittedName>
        <fullName evidence="5">Aryldialkylphosphatase</fullName>
    </submittedName>
</protein>
<dbReference type="RefSeq" id="WP_165257871.1">
    <property type="nucleotide sequence ID" value="NZ_JAAKZY010000028.1"/>
</dbReference>
<dbReference type="EMBL" id="JAAKZY010000028">
    <property type="protein sequence ID" value="NGO08296.1"/>
    <property type="molecule type" value="Genomic_DNA"/>
</dbReference>
<comment type="caution">
    <text evidence="5">The sequence shown here is derived from an EMBL/GenBank/DDBJ whole genome shotgun (WGS) entry which is preliminary data.</text>
</comment>
<proteinExistence type="inferred from homology"/>
<evidence type="ECO:0000256" key="3">
    <source>
        <dbReference type="PIRSR" id="PIRSR601559-52"/>
    </source>
</evidence>
<dbReference type="Pfam" id="PF02126">
    <property type="entry name" value="PTE"/>
    <property type="match status" value="1"/>
</dbReference>
<evidence type="ECO:0000256" key="1">
    <source>
        <dbReference type="ARBA" id="ARBA00022723"/>
    </source>
</evidence>
<keyword evidence="1 3" id="KW-0479">Metal-binding</keyword>
<dbReference type="Proteomes" id="UP000472335">
    <property type="component" value="Unassembled WGS sequence"/>
</dbReference>